<keyword evidence="7 9" id="KW-0472">Membrane</keyword>
<evidence type="ECO:0000256" key="5">
    <source>
        <dbReference type="ARBA" id="ARBA00022970"/>
    </source>
</evidence>
<dbReference type="Pfam" id="PF02653">
    <property type="entry name" value="BPD_transp_2"/>
    <property type="match status" value="1"/>
</dbReference>
<feature type="transmembrane region" description="Helical" evidence="9">
    <location>
        <begin position="93"/>
        <end position="114"/>
    </location>
</feature>
<gene>
    <name evidence="11" type="ORF">ATH84_102443</name>
    <name evidence="10" type="ORF">BDD41_3850</name>
</gene>
<dbReference type="EMBL" id="QUMX01000024">
    <property type="protein sequence ID" value="REG43889.1"/>
    <property type="molecule type" value="Genomic_DNA"/>
</dbReference>
<dbReference type="GO" id="GO:0006865">
    <property type="term" value="P:amino acid transport"/>
    <property type="evidence" value="ECO:0007669"/>
    <property type="project" value="UniProtKB-KW"/>
</dbReference>
<dbReference type="RefSeq" id="WP_036755119.1">
    <property type="nucleotide sequence ID" value="NZ_CP035284.1"/>
</dbReference>
<evidence type="ECO:0000313" key="13">
    <source>
        <dbReference type="Proteomes" id="UP000256941"/>
    </source>
</evidence>
<keyword evidence="6 9" id="KW-1133">Transmembrane helix</keyword>
<evidence type="ECO:0000256" key="1">
    <source>
        <dbReference type="ARBA" id="ARBA00004651"/>
    </source>
</evidence>
<feature type="transmembrane region" description="Helical" evidence="9">
    <location>
        <begin position="259"/>
        <end position="278"/>
    </location>
</feature>
<comment type="similarity">
    <text evidence="8">Belongs to the binding-protein-dependent transport system permease family. LivHM subfamily.</text>
</comment>
<comment type="subcellular location">
    <subcellularLocation>
        <location evidence="1">Cell membrane</location>
        <topology evidence="1">Multi-pass membrane protein</topology>
    </subcellularLocation>
</comment>
<evidence type="ECO:0000256" key="9">
    <source>
        <dbReference type="SAM" id="Phobius"/>
    </source>
</evidence>
<feature type="transmembrane region" description="Helical" evidence="9">
    <location>
        <begin position="62"/>
        <end position="81"/>
    </location>
</feature>
<keyword evidence="12" id="KW-1185">Reference proteome</keyword>
<dbReference type="GO" id="GO:0022857">
    <property type="term" value="F:transmembrane transporter activity"/>
    <property type="evidence" value="ECO:0007669"/>
    <property type="project" value="InterPro"/>
</dbReference>
<dbReference type="eggNOG" id="COG0559">
    <property type="taxonomic scope" value="Bacteria"/>
</dbReference>
<evidence type="ECO:0000313" key="10">
    <source>
        <dbReference type="EMBL" id="REF68778.1"/>
    </source>
</evidence>
<dbReference type="PANTHER" id="PTHR11795:SF452">
    <property type="entry name" value="ABC TRANSPORTER PERMEASE PROTEIN"/>
    <property type="match status" value="1"/>
</dbReference>
<feature type="transmembrane region" description="Helical" evidence="9">
    <location>
        <begin position="224"/>
        <end position="247"/>
    </location>
</feature>
<dbReference type="Proteomes" id="UP000256794">
    <property type="component" value="Unassembled WGS sequence"/>
</dbReference>
<reference evidence="12 13" key="1">
    <citation type="submission" date="2018-08" db="EMBL/GenBank/DDBJ databases">
        <title>Genomic Encyclopedia of Archaeal and Bacterial Type Strains, Phase II (KMG-II): from individual species to whole genera.</title>
        <authorList>
            <person name="Goeker M."/>
        </authorList>
    </citation>
    <scope>NUCLEOTIDE SEQUENCE [LARGE SCALE GENOMIC DNA]</scope>
    <source>
        <strain evidence="10 13">DSM 17099</strain>
        <strain evidence="11 12">DSM 582</strain>
    </source>
</reference>
<keyword evidence="2" id="KW-0813">Transport</keyword>
<keyword evidence="5" id="KW-0029">Amino-acid transport</keyword>
<dbReference type="GO" id="GO:0005886">
    <property type="term" value="C:plasma membrane"/>
    <property type="evidence" value="ECO:0007669"/>
    <property type="project" value="UniProtKB-SubCell"/>
</dbReference>
<proteinExistence type="inferred from homology"/>
<feature type="transmembrane region" description="Helical" evidence="9">
    <location>
        <begin position="189"/>
        <end position="212"/>
    </location>
</feature>
<evidence type="ECO:0000256" key="4">
    <source>
        <dbReference type="ARBA" id="ARBA00022692"/>
    </source>
</evidence>
<evidence type="ECO:0000313" key="11">
    <source>
        <dbReference type="EMBL" id="REG43889.1"/>
    </source>
</evidence>
<evidence type="ECO:0000256" key="2">
    <source>
        <dbReference type="ARBA" id="ARBA00022448"/>
    </source>
</evidence>
<dbReference type="EMBL" id="QTUJ01000003">
    <property type="protein sequence ID" value="REF68778.1"/>
    <property type="molecule type" value="Genomic_DNA"/>
</dbReference>
<dbReference type="InterPro" id="IPR001851">
    <property type="entry name" value="ABC_transp_permease"/>
</dbReference>
<dbReference type="AlphaFoldDB" id="A0A099FIC8"/>
<keyword evidence="4 9" id="KW-0812">Transmembrane</keyword>
<dbReference type="CDD" id="cd06582">
    <property type="entry name" value="TM_PBP1_LivH_like"/>
    <property type="match status" value="1"/>
</dbReference>
<dbReference type="Proteomes" id="UP000256941">
    <property type="component" value="Unassembled WGS sequence"/>
</dbReference>
<protein>
    <submittedName>
        <fullName evidence="10">Amino acid/amide ABC transporter membrane protein 1 (HAAT family)</fullName>
    </submittedName>
    <submittedName>
        <fullName evidence="11">Branched-chain amino acid transport system permease protein</fullName>
    </submittedName>
</protein>
<accession>A0A099FIC8</accession>
<evidence type="ECO:0000256" key="6">
    <source>
        <dbReference type="ARBA" id="ARBA00022989"/>
    </source>
</evidence>
<accession>A0A3D9XGT2</accession>
<dbReference type="PANTHER" id="PTHR11795">
    <property type="entry name" value="BRANCHED-CHAIN AMINO ACID TRANSPORT SYSTEM PERMEASE PROTEIN LIVH"/>
    <property type="match status" value="1"/>
</dbReference>
<evidence type="ECO:0000256" key="3">
    <source>
        <dbReference type="ARBA" id="ARBA00022475"/>
    </source>
</evidence>
<evidence type="ECO:0000256" key="7">
    <source>
        <dbReference type="ARBA" id="ARBA00023136"/>
    </source>
</evidence>
<evidence type="ECO:0000313" key="12">
    <source>
        <dbReference type="Proteomes" id="UP000256794"/>
    </source>
</evidence>
<dbReference type="OrthoDB" id="9810089at2"/>
<feature type="transmembrane region" description="Helical" evidence="9">
    <location>
        <begin position="12"/>
        <end position="32"/>
    </location>
</feature>
<name>A0A099FIC8_PARVE</name>
<feature type="transmembrane region" description="Helical" evidence="9">
    <location>
        <begin position="134"/>
        <end position="158"/>
    </location>
</feature>
<sequence length="289" mass="30852">MEQIIANGLYLGAQYALIALGLTLIFSLMNVLNFAHGQMYVLGGFVCYTVVAQLGMPFIVGLVASALVLAVLGGLIERFLFRPVIRRSKRDESTMLLAAGIAFFLDAVILLLFGEKQRGVPKVVNGVFNWDFRIIMPYDRILIGMLAIGLIVAFILFMQYSKAGRAMRALAQDRVAAQLMGVDVDRYSMIGFAMGAMLAGLVGALLVTITGVNLGMGGPTSIKAFLMIMIGGAGVISGAIAGGFILGMMESVGLSVLSSYGDVTYLVIFATLMIFLAIRPQGLMGKPWG</sequence>
<keyword evidence="3" id="KW-1003">Cell membrane</keyword>
<organism evidence="10 13">
    <name type="scientific">Paracoccus versutus</name>
    <name type="common">Thiobacillus versutus</name>
    <dbReference type="NCBI Taxonomy" id="34007"/>
    <lineage>
        <taxon>Bacteria</taxon>
        <taxon>Pseudomonadati</taxon>
        <taxon>Pseudomonadota</taxon>
        <taxon>Alphaproteobacteria</taxon>
        <taxon>Rhodobacterales</taxon>
        <taxon>Paracoccaceae</taxon>
        <taxon>Paracoccus</taxon>
    </lineage>
</organism>
<dbReference type="InterPro" id="IPR052157">
    <property type="entry name" value="BCAA_transport_permease"/>
</dbReference>
<comment type="caution">
    <text evidence="10">The sequence shown here is derived from an EMBL/GenBank/DDBJ whole genome shotgun (WGS) entry which is preliminary data.</text>
</comment>
<evidence type="ECO:0000256" key="8">
    <source>
        <dbReference type="ARBA" id="ARBA00037998"/>
    </source>
</evidence>